<gene>
    <name evidence="2" type="ORF">JZ00_03695</name>
</gene>
<evidence type="ECO:0000259" key="1">
    <source>
        <dbReference type="SMART" id="SM00901"/>
    </source>
</evidence>
<dbReference type="OrthoDB" id="9816036at2"/>
<protein>
    <recommendedName>
        <fullName evidence="1">FRG domain-containing protein</fullName>
    </recommendedName>
</protein>
<name>A0A0B1Z911_9PSED</name>
<proteinExistence type="predicted"/>
<comment type="caution">
    <text evidence="2">The sequence shown here is derived from an EMBL/GenBank/DDBJ whole genome shotgun (WGS) entry which is preliminary data.</text>
</comment>
<organism evidence="2 3">
    <name type="scientific">Pseudomonas frederiksbergensis</name>
    <dbReference type="NCBI Taxonomy" id="104087"/>
    <lineage>
        <taxon>Bacteria</taxon>
        <taxon>Pseudomonadati</taxon>
        <taxon>Pseudomonadota</taxon>
        <taxon>Gammaproteobacteria</taxon>
        <taxon>Pseudomonadales</taxon>
        <taxon>Pseudomonadaceae</taxon>
        <taxon>Pseudomonas</taxon>
    </lineage>
</organism>
<dbReference type="RefSeq" id="WP_039588957.1">
    <property type="nucleotide sequence ID" value="NZ_JQGJ02000004.1"/>
</dbReference>
<evidence type="ECO:0000313" key="2">
    <source>
        <dbReference type="EMBL" id="KHK65887.1"/>
    </source>
</evidence>
<dbReference type="Proteomes" id="UP000030949">
    <property type="component" value="Unassembled WGS sequence"/>
</dbReference>
<dbReference type="InterPro" id="IPR014966">
    <property type="entry name" value="FRG-dom"/>
</dbReference>
<dbReference type="Pfam" id="PF08867">
    <property type="entry name" value="FRG"/>
    <property type="match status" value="1"/>
</dbReference>
<feature type="domain" description="FRG" evidence="1">
    <location>
        <begin position="23"/>
        <end position="142"/>
    </location>
</feature>
<dbReference type="AlphaFoldDB" id="A0A0B1Z911"/>
<dbReference type="EMBL" id="JQGJ01000002">
    <property type="protein sequence ID" value="KHK65887.1"/>
    <property type="molecule type" value="Genomic_DNA"/>
</dbReference>
<dbReference type="SMART" id="SM00901">
    <property type="entry name" value="FRG"/>
    <property type="match status" value="1"/>
</dbReference>
<evidence type="ECO:0000313" key="3">
    <source>
        <dbReference type="Proteomes" id="UP000030949"/>
    </source>
</evidence>
<reference evidence="3" key="1">
    <citation type="submission" date="2015-03" db="EMBL/GenBank/DDBJ databases">
        <title>Pseudomonas frederiksbergensis hydrocarbon degrader.</title>
        <authorList>
            <person name="Brown L.M."/>
            <person name="Ruiz O.N."/>
            <person name="Mueller S."/>
            <person name="Gunasekera T.S."/>
        </authorList>
    </citation>
    <scope>NUCLEOTIDE SEQUENCE [LARGE SCALE GENOMIC DNA]</scope>
    <source>
        <strain evidence="3">SI8</strain>
    </source>
</reference>
<sequence>MKIYTARTLVEFVGIIDSLKPDEPNSLWFRGQSSASHRLIPGALRNIHQSHDHLGEEIDDTAVRLSSGGVYSGPDSEKMLQDFKQLGRPFLEQQPTNEFEWMFIAQHHGLPTRLLDWSTNALVALYFAAQGAQVREGDGEAECERFEEDNFSEEGFAVFAIEPTKINAKTVLQSKTIDIASHAERWDKYLNPVEKDTTTLPVCITAPHMTTRIRAQSGTFTLHGAQIAALDYYTDLQDLISKIFIPYTSTKAILASLAKLGINEGFIYPSLDSIAKDIAKSANLTYANARNKKAGKRSAR</sequence>
<accession>A0A0B1Z911</accession>